<name>A0ACC0C9X2_CATRO</name>
<comment type="caution">
    <text evidence="1">The sequence shown here is derived from an EMBL/GenBank/DDBJ whole genome shotgun (WGS) entry which is preliminary data.</text>
</comment>
<evidence type="ECO:0000313" key="2">
    <source>
        <dbReference type="Proteomes" id="UP001060085"/>
    </source>
</evidence>
<evidence type="ECO:0000313" key="1">
    <source>
        <dbReference type="EMBL" id="KAI5681742.1"/>
    </source>
</evidence>
<dbReference type="Proteomes" id="UP001060085">
    <property type="component" value="Linkage Group LG01"/>
</dbReference>
<dbReference type="EMBL" id="CM044701">
    <property type="protein sequence ID" value="KAI5681742.1"/>
    <property type="molecule type" value="Genomic_DNA"/>
</dbReference>
<gene>
    <name evidence="1" type="ORF">M9H77_02970</name>
</gene>
<proteinExistence type="predicted"/>
<sequence length="117" mass="13684">MKRDKNGRKRCENDEWSRSMAQMALANKDLPQTAGLALPLAVHFLDSRMEDLISRFRSSTWRLERQDWKMFRISIAASILILSFLFLFLLDYSQGCLELKKEEQSRATNWGLIEAID</sequence>
<organism evidence="1 2">
    <name type="scientific">Catharanthus roseus</name>
    <name type="common">Madagascar periwinkle</name>
    <name type="synonym">Vinca rosea</name>
    <dbReference type="NCBI Taxonomy" id="4058"/>
    <lineage>
        <taxon>Eukaryota</taxon>
        <taxon>Viridiplantae</taxon>
        <taxon>Streptophyta</taxon>
        <taxon>Embryophyta</taxon>
        <taxon>Tracheophyta</taxon>
        <taxon>Spermatophyta</taxon>
        <taxon>Magnoliopsida</taxon>
        <taxon>eudicotyledons</taxon>
        <taxon>Gunneridae</taxon>
        <taxon>Pentapetalae</taxon>
        <taxon>asterids</taxon>
        <taxon>lamiids</taxon>
        <taxon>Gentianales</taxon>
        <taxon>Apocynaceae</taxon>
        <taxon>Rauvolfioideae</taxon>
        <taxon>Vinceae</taxon>
        <taxon>Catharanthinae</taxon>
        <taxon>Catharanthus</taxon>
    </lineage>
</organism>
<accession>A0ACC0C9X2</accession>
<keyword evidence="2" id="KW-1185">Reference proteome</keyword>
<protein>
    <submittedName>
        <fullName evidence="1">Uncharacterized protein</fullName>
    </submittedName>
</protein>
<reference evidence="2" key="1">
    <citation type="journal article" date="2023" name="Nat. Plants">
        <title>Single-cell RNA sequencing provides a high-resolution roadmap for understanding the multicellular compartmentation of specialized metabolism.</title>
        <authorList>
            <person name="Sun S."/>
            <person name="Shen X."/>
            <person name="Li Y."/>
            <person name="Li Y."/>
            <person name="Wang S."/>
            <person name="Li R."/>
            <person name="Zhang H."/>
            <person name="Shen G."/>
            <person name="Guo B."/>
            <person name="Wei J."/>
            <person name="Xu J."/>
            <person name="St-Pierre B."/>
            <person name="Chen S."/>
            <person name="Sun C."/>
        </authorList>
    </citation>
    <scope>NUCLEOTIDE SEQUENCE [LARGE SCALE GENOMIC DNA]</scope>
</reference>